<evidence type="ECO:0000256" key="1">
    <source>
        <dbReference type="SAM" id="MobiDB-lite"/>
    </source>
</evidence>
<sequence length="444" mass="49998">MPLVVHEIDPNPDTIIILKNPSKYFAVWDESIKAPEPPGPVPDQIGAQPGVSADGKSASPASSRKINLKASKRKARRRFSWNDDGKPPVTEEPAAASHHSSFGGEPSSQNAHPPESGPNEMYINDGGEKSESGSQFEEPTEEEEIHYLVSSRHLTLASPWFRRNMAGDWCEANRDPADGMFHMWTEDWDEEAFLILLSIFHLRTRRVPQTVSLEMLAKIAVLVDYYEPEEAIELFTNMWLDDLRGKAPVPSTYCRDLMLWMWISQVFNLADVFTQTTLVALKESTESMQTLDLPLHPGIARRISQKRCEEIDSIISKLHDLVEVFRSATYKCPQDTSYSFQCGSFLFGALTKELARWEFLPPRPGSPFAGMSLQVVAEMASSARNPQWYHSNNGSYGYYDYTDCVHEPHECNLNTKLKTLIQGIMSNVKGLTLSELREGQPKGD</sequence>
<dbReference type="RefSeq" id="XP_033691546.1">
    <property type="nucleotide sequence ID" value="XM_033827603.1"/>
</dbReference>
<dbReference type="GeneID" id="54580933"/>
<proteinExistence type="predicted"/>
<accession>A0A6A6J2V1</accession>
<evidence type="ECO:0000313" key="3">
    <source>
        <dbReference type="Proteomes" id="UP000800094"/>
    </source>
</evidence>
<dbReference type="OrthoDB" id="5326346at2759"/>
<evidence type="ECO:0008006" key="4">
    <source>
        <dbReference type="Google" id="ProtNLM"/>
    </source>
</evidence>
<gene>
    <name evidence="2" type="ORF">BU26DRAFT_513354</name>
</gene>
<reference evidence="2" key="1">
    <citation type="journal article" date="2020" name="Stud. Mycol.">
        <title>101 Dothideomycetes genomes: a test case for predicting lifestyles and emergence of pathogens.</title>
        <authorList>
            <person name="Haridas S."/>
            <person name="Albert R."/>
            <person name="Binder M."/>
            <person name="Bloem J."/>
            <person name="Labutti K."/>
            <person name="Salamov A."/>
            <person name="Andreopoulos B."/>
            <person name="Baker S."/>
            <person name="Barry K."/>
            <person name="Bills G."/>
            <person name="Bluhm B."/>
            <person name="Cannon C."/>
            <person name="Castanera R."/>
            <person name="Culley D."/>
            <person name="Daum C."/>
            <person name="Ezra D."/>
            <person name="Gonzalez J."/>
            <person name="Henrissat B."/>
            <person name="Kuo A."/>
            <person name="Liang C."/>
            <person name="Lipzen A."/>
            <person name="Lutzoni F."/>
            <person name="Magnuson J."/>
            <person name="Mondo S."/>
            <person name="Nolan M."/>
            <person name="Ohm R."/>
            <person name="Pangilinan J."/>
            <person name="Park H.-J."/>
            <person name="Ramirez L."/>
            <person name="Alfaro M."/>
            <person name="Sun H."/>
            <person name="Tritt A."/>
            <person name="Yoshinaga Y."/>
            <person name="Zwiers L.-H."/>
            <person name="Turgeon B."/>
            <person name="Goodwin S."/>
            <person name="Spatafora J."/>
            <person name="Crous P."/>
            <person name="Grigoriev I."/>
        </authorList>
    </citation>
    <scope>NUCLEOTIDE SEQUENCE</scope>
    <source>
        <strain evidence="2">CBS 122368</strain>
    </source>
</reference>
<organism evidence="2 3">
    <name type="scientific">Trematosphaeria pertusa</name>
    <dbReference type="NCBI Taxonomy" id="390896"/>
    <lineage>
        <taxon>Eukaryota</taxon>
        <taxon>Fungi</taxon>
        <taxon>Dikarya</taxon>
        <taxon>Ascomycota</taxon>
        <taxon>Pezizomycotina</taxon>
        <taxon>Dothideomycetes</taxon>
        <taxon>Pleosporomycetidae</taxon>
        <taxon>Pleosporales</taxon>
        <taxon>Massarineae</taxon>
        <taxon>Trematosphaeriaceae</taxon>
        <taxon>Trematosphaeria</taxon>
    </lineage>
</organism>
<feature type="region of interest" description="Disordered" evidence="1">
    <location>
        <begin position="33"/>
        <end position="144"/>
    </location>
</feature>
<dbReference type="AlphaFoldDB" id="A0A6A6J2V1"/>
<evidence type="ECO:0000313" key="2">
    <source>
        <dbReference type="EMBL" id="KAF2256542.1"/>
    </source>
</evidence>
<keyword evidence="3" id="KW-1185">Reference proteome</keyword>
<dbReference type="EMBL" id="ML987189">
    <property type="protein sequence ID" value="KAF2256542.1"/>
    <property type="molecule type" value="Genomic_DNA"/>
</dbReference>
<feature type="compositionally biased region" description="Basic residues" evidence="1">
    <location>
        <begin position="66"/>
        <end position="79"/>
    </location>
</feature>
<protein>
    <recommendedName>
        <fullName evidence="4">BTB domain-containing protein</fullName>
    </recommendedName>
</protein>
<dbReference type="Proteomes" id="UP000800094">
    <property type="component" value="Unassembled WGS sequence"/>
</dbReference>
<name>A0A6A6J2V1_9PLEO</name>